<dbReference type="Proteomes" id="UP001055102">
    <property type="component" value="Unassembled WGS sequence"/>
</dbReference>
<keyword evidence="5" id="KW-0479">Metal-binding</keyword>
<comment type="caution">
    <text evidence="11">The sequence shown here is derived from an EMBL/GenBank/DDBJ whole genome shotgun (WGS) entry which is preliminary data.</text>
</comment>
<keyword evidence="6" id="KW-0378">Hydrolase</keyword>
<proteinExistence type="inferred from homology"/>
<accession>A0ABQ4T0Y6</accession>
<dbReference type="Gene3D" id="3.90.79.10">
    <property type="entry name" value="Nucleoside Triphosphate Pyrophosphohydrolase"/>
    <property type="match status" value="1"/>
</dbReference>
<evidence type="ECO:0000256" key="1">
    <source>
        <dbReference type="ARBA" id="ARBA00001946"/>
    </source>
</evidence>
<reference evidence="11" key="1">
    <citation type="journal article" date="2021" name="Front. Microbiol.">
        <title>Comprehensive Comparative Genomics and Phenotyping of Methylobacterium Species.</title>
        <authorList>
            <person name="Alessa O."/>
            <person name="Ogura Y."/>
            <person name="Fujitani Y."/>
            <person name="Takami H."/>
            <person name="Hayashi T."/>
            <person name="Sahin N."/>
            <person name="Tani A."/>
        </authorList>
    </citation>
    <scope>NUCLEOTIDE SEQUENCE</scope>
    <source>
        <strain evidence="11">LMG 23639</strain>
    </source>
</reference>
<comment type="similarity">
    <text evidence="3">Belongs to the Nudix hydrolase family. NudC subfamily.</text>
</comment>
<dbReference type="NCBIfam" id="NF001299">
    <property type="entry name" value="PRK00241.1"/>
    <property type="match status" value="1"/>
</dbReference>
<name>A0ABQ4T0Y6_9HYPH</name>
<evidence type="ECO:0000256" key="2">
    <source>
        <dbReference type="ARBA" id="ARBA00001947"/>
    </source>
</evidence>
<dbReference type="InterPro" id="IPR015375">
    <property type="entry name" value="NADH_PPase-like_N"/>
</dbReference>
<reference evidence="11" key="2">
    <citation type="submission" date="2021-08" db="EMBL/GenBank/DDBJ databases">
        <authorList>
            <person name="Tani A."/>
            <person name="Ola A."/>
            <person name="Ogura Y."/>
            <person name="Katsura K."/>
            <person name="Hayashi T."/>
        </authorList>
    </citation>
    <scope>NUCLEOTIDE SEQUENCE</scope>
    <source>
        <strain evidence="11">LMG 23639</strain>
    </source>
</reference>
<dbReference type="EMBL" id="BPQR01000056">
    <property type="protein sequence ID" value="GJE07893.1"/>
    <property type="molecule type" value="Genomic_DNA"/>
</dbReference>
<evidence type="ECO:0000256" key="3">
    <source>
        <dbReference type="ARBA" id="ARBA00009595"/>
    </source>
</evidence>
<evidence type="ECO:0000313" key="12">
    <source>
        <dbReference type="Proteomes" id="UP001055102"/>
    </source>
</evidence>
<evidence type="ECO:0000256" key="9">
    <source>
        <dbReference type="ARBA" id="ARBA00023679"/>
    </source>
</evidence>
<dbReference type="PROSITE" id="PS51462">
    <property type="entry name" value="NUDIX"/>
    <property type="match status" value="1"/>
</dbReference>
<feature type="domain" description="Nudix hydrolase" evidence="10">
    <location>
        <begin position="154"/>
        <end position="278"/>
    </location>
</feature>
<dbReference type="SUPFAM" id="SSF55811">
    <property type="entry name" value="Nudix"/>
    <property type="match status" value="1"/>
</dbReference>
<organism evidence="11 12">
    <name type="scientific">Methylobacterium jeotgali</name>
    <dbReference type="NCBI Taxonomy" id="381630"/>
    <lineage>
        <taxon>Bacteria</taxon>
        <taxon>Pseudomonadati</taxon>
        <taxon>Pseudomonadota</taxon>
        <taxon>Alphaproteobacteria</taxon>
        <taxon>Hyphomicrobiales</taxon>
        <taxon>Methylobacteriaceae</taxon>
        <taxon>Methylobacterium</taxon>
    </lineage>
</organism>
<comment type="catalytic activity">
    <reaction evidence="9">
        <text>a 5'-end NAD(+)-phospho-ribonucleoside in mRNA + H2O = a 5'-end phospho-adenosine-phospho-ribonucleoside in mRNA + beta-nicotinamide D-ribonucleotide + 2 H(+)</text>
        <dbReference type="Rhea" id="RHEA:60876"/>
        <dbReference type="Rhea" id="RHEA-COMP:15698"/>
        <dbReference type="Rhea" id="RHEA-COMP:15719"/>
        <dbReference type="ChEBI" id="CHEBI:14649"/>
        <dbReference type="ChEBI" id="CHEBI:15377"/>
        <dbReference type="ChEBI" id="CHEBI:15378"/>
        <dbReference type="ChEBI" id="CHEBI:144029"/>
        <dbReference type="ChEBI" id="CHEBI:144051"/>
    </reaction>
    <physiologicalReaction direction="left-to-right" evidence="9">
        <dbReference type="Rhea" id="RHEA:60877"/>
    </physiologicalReaction>
</comment>
<dbReference type="InterPro" id="IPR000086">
    <property type="entry name" value="NUDIX_hydrolase_dom"/>
</dbReference>
<dbReference type="EC" id="3.6.1.22" evidence="4"/>
<dbReference type="InterPro" id="IPR020084">
    <property type="entry name" value="NUDIX_hydrolase_CS"/>
</dbReference>
<dbReference type="Pfam" id="PF00293">
    <property type="entry name" value="NUDIX"/>
    <property type="match status" value="1"/>
</dbReference>
<gene>
    <name evidence="11" type="primary">nudC</name>
    <name evidence="11" type="ORF">AOPFMNJM_3225</name>
</gene>
<keyword evidence="7" id="KW-0460">Magnesium</keyword>
<keyword evidence="8" id="KW-0520">NAD</keyword>
<dbReference type="InterPro" id="IPR049734">
    <property type="entry name" value="NudC-like_C"/>
</dbReference>
<dbReference type="PANTHER" id="PTHR42904:SF6">
    <property type="entry name" value="NAD-CAPPED RNA HYDROLASE NUDT12"/>
    <property type="match status" value="1"/>
</dbReference>
<dbReference type="Gene3D" id="3.90.79.20">
    <property type="match status" value="1"/>
</dbReference>
<dbReference type="Pfam" id="PF09296">
    <property type="entry name" value="NUDIX-like"/>
    <property type="match status" value="1"/>
</dbReference>
<protein>
    <recommendedName>
        <fullName evidence="4">NAD(+) diphosphatase</fullName>
        <ecNumber evidence="4">3.6.1.22</ecNumber>
    </recommendedName>
</protein>
<dbReference type="CDD" id="cd03429">
    <property type="entry name" value="NUDIX_NADH_pyrophosphatase_Nudt13"/>
    <property type="match status" value="1"/>
</dbReference>
<dbReference type="InterPro" id="IPR015376">
    <property type="entry name" value="Znr_NADH_PPase"/>
</dbReference>
<evidence type="ECO:0000256" key="6">
    <source>
        <dbReference type="ARBA" id="ARBA00022801"/>
    </source>
</evidence>
<evidence type="ECO:0000259" key="10">
    <source>
        <dbReference type="PROSITE" id="PS51462"/>
    </source>
</evidence>
<evidence type="ECO:0000256" key="4">
    <source>
        <dbReference type="ARBA" id="ARBA00012381"/>
    </source>
</evidence>
<evidence type="ECO:0000313" key="11">
    <source>
        <dbReference type="EMBL" id="GJE07893.1"/>
    </source>
</evidence>
<comment type="cofactor">
    <cofactor evidence="1">
        <name>Mg(2+)</name>
        <dbReference type="ChEBI" id="CHEBI:18420"/>
    </cofactor>
</comment>
<evidence type="ECO:0000256" key="8">
    <source>
        <dbReference type="ARBA" id="ARBA00023027"/>
    </source>
</evidence>
<comment type="cofactor">
    <cofactor evidence="2">
        <name>Zn(2+)</name>
        <dbReference type="ChEBI" id="CHEBI:29105"/>
    </cofactor>
</comment>
<evidence type="ECO:0000256" key="7">
    <source>
        <dbReference type="ARBA" id="ARBA00022842"/>
    </source>
</evidence>
<dbReference type="PANTHER" id="PTHR42904">
    <property type="entry name" value="NUDIX HYDROLASE, NUDC SUBFAMILY"/>
    <property type="match status" value="1"/>
</dbReference>
<dbReference type="InterPro" id="IPR050241">
    <property type="entry name" value="NAD-cap_RNA_hydrolase_NudC"/>
</dbReference>
<dbReference type="InterPro" id="IPR015797">
    <property type="entry name" value="NUDIX_hydrolase-like_dom_sf"/>
</dbReference>
<dbReference type="RefSeq" id="WP_238277283.1">
    <property type="nucleotide sequence ID" value="NZ_BPQR01000056.1"/>
</dbReference>
<dbReference type="Pfam" id="PF09297">
    <property type="entry name" value="Zn_ribbon_NUD"/>
    <property type="match status" value="1"/>
</dbReference>
<keyword evidence="12" id="KW-1185">Reference proteome</keyword>
<evidence type="ECO:0000256" key="5">
    <source>
        <dbReference type="ARBA" id="ARBA00022723"/>
    </source>
</evidence>
<dbReference type="PROSITE" id="PS00893">
    <property type="entry name" value="NUDIX_BOX"/>
    <property type="match status" value="1"/>
</dbReference>
<sequence length="293" mass="31340">MPDDSLGFAVSRLQRHSAELGEADVPPADAEDARRVLLSDGAVLVRDGSALHDAGAAIEDPATRIFLGRVDGAPVFAGSVAPEAVPADLQSLDLRTLAVEGAVPAHQLGLLATARSMLLWHARHGFCANCGTRTVMAAAGFRRECPSCGAHHFPRTDPVVIMLLRRGETCLLGRAPRFPEGMFSCLAGFLEPGETIEDAVRRETFEETRVRVGAVAYHASQPWPFPSSLMIGCVGQALDETITADPAELAEARWFDRAEVAAMLERRHPAALSAPPAMAIAHHLMRAFVDGRA</sequence>